<evidence type="ECO:0000259" key="2">
    <source>
        <dbReference type="Pfam" id="PF25954"/>
    </source>
</evidence>
<dbReference type="Gene3D" id="2.40.420.20">
    <property type="match status" value="1"/>
</dbReference>
<feature type="domain" description="CusB-like beta-barrel" evidence="2">
    <location>
        <begin position="211"/>
        <end position="280"/>
    </location>
</feature>
<comment type="similarity">
    <text evidence="1">Belongs to the membrane fusion protein (MFP) (TC 8.A.1) family.</text>
</comment>
<comment type="caution">
    <text evidence="4">The sequence shown here is derived from an EMBL/GenBank/DDBJ whole genome shotgun (WGS) entry which is preliminary data.</text>
</comment>
<name>A0A316E4U6_9FLAO</name>
<dbReference type="AlphaFoldDB" id="A0A316E4U6"/>
<dbReference type="Pfam" id="PF25967">
    <property type="entry name" value="RND-MFP_C"/>
    <property type="match status" value="1"/>
</dbReference>
<dbReference type="InterPro" id="IPR058792">
    <property type="entry name" value="Beta-barrel_RND_2"/>
</dbReference>
<dbReference type="EMBL" id="QGGP01000006">
    <property type="protein sequence ID" value="PWK17940.1"/>
    <property type="molecule type" value="Genomic_DNA"/>
</dbReference>
<dbReference type="GO" id="GO:0015562">
    <property type="term" value="F:efflux transmembrane transporter activity"/>
    <property type="evidence" value="ECO:0007669"/>
    <property type="project" value="TreeGrafter"/>
</dbReference>
<organism evidence="4 5">
    <name type="scientific">Xanthomarina spongicola</name>
    <dbReference type="NCBI Taxonomy" id="570520"/>
    <lineage>
        <taxon>Bacteria</taxon>
        <taxon>Pseudomonadati</taxon>
        <taxon>Bacteroidota</taxon>
        <taxon>Flavobacteriia</taxon>
        <taxon>Flavobacteriales</taxon>
        <taxon>Flavobacteriaceae</taxon>
        <taxon>Xanthomarina</taxon>
    </lineage>
</organism>
<dbReference type="NCBIfam" id="TIGR01730">
    <property type="entry name" value="RND_mfp"/>
    <property type="match status" value="1"/>
</dbReference>
<feature type="domain" description="Multidrug resistance protein MdtA-like C-terminal permuted SH3" evidence="3">
    <location>
        <begin position="292"/>
        <end position="354"/>
    </location>
</feature>
<evidence type="ECO:0000259" key="3">
    <source>
        <dbReference type="Pfam" id="PF25967"/>
    </source>
</evidence>
<dbReference type="SUPFAM" id="SSF111369">
    <property type="entry name" value="HlyD-like secretion proteins"/>
    <property type="match status" value="1"/>
</dbReference>
<evidence type="ECO:0000313" key="4">
    <source>
        <dbReference type="EMBL" id="PWK17940.1"/>
    </source>
</evidence>
<dbReference type="Pfam" id="PF25954">
    <property type="entry name" value="Beta-barrel_RND_2"/>
    <property type="match status" value="1"/>
</dbReference>
<gene>
    <name evidence="4" type="ORF">LX78_02339</name>
</gene>
<proteinExistence type="inferred from homology"/>
<reference evidence="4 5" key="1">
    <citation type="submission" date="2018-05" db="EMBL/GenBank/DDBJ databases">
        <title>Genomic Encyclopedia of Archaeal and Bacterial Type Strains, Phase II (KMG-II): from individual species to whole genera.</title>
        <authorList>
            <person name="Goeker M."/>
        </authorList>
    </citation>
    <scope>NUCLEOTIDE SEQUENCE [LARGE SCALE GENOMIC DNA]</scope>
    <source>
        <strain evidence="4 5">DSM 22637</strain>
    </source>
</reference>
<dbReference type="PANTHER" id="PTHR30469">
    <property type="entry name" value="MULTIDRUG RESISTANCE PROTEIN MDTA"/>
    <property type="match status" value="1"/>
</dbReference>
<dbReference type="Gene3D" id="2.40.50.100">
    <property type="match status" value="1"/>
</dbReference>
<protein>
    <submittedName>
        <fullName evidence="4">Multidrug efflux system membrane fusion protein</fullName>
    </submittedName>
</protein>
<dbReference type="Gene3D" id="2.40.30.170">
    <property type="match status" value="1"/>
</dbReference>
<dbReference type="Gene3D" id="1.10.287.470">
    <property type="entry name" value="Helix hairpin bin"/>
    <property type="match status" value="1"/>
</dbReference>
<dbReference type="Proteomes" id="UP000245430">
    <property type="component" value="Unassembled WGS sequence"/>
</dbReference>
<sequence length="364" mass="39517">MNMNIKLLSKTCSILSFLLLLNCGKKEEAPEVVLRPVKYVEVSYLGGDVIREFSGTAKTEKIINLSFRNTGIITELNMKLGQEVKKGDLLAKLDNVQARLNYESSIESKNSAESQMITAKLNLNRIRTLYEKGSSSLSDYEDAKNSYRTAVASFESSKRSVSIQQEQISYGYLYAPKEGVISSVISEIDENVNPGQVVGVLNAGSAIEISIGLPESVINKVKKDMQVKTSFTALPGETFNAKVTEVSPALDSNSSTYPVTVMILESDSRIKSGMAANVTFEFSVDRSIEKKLVVPASSVGEDGEARFVFILDGDENIATVKKQPITIGKLTPTGFEVESGLSIGQKVATAGLQTLLDGQEVKLN</sequence>
<evidence type="ECO:0000313" key="5">
    <source>
        <dbReference type="Proteomes" id="UP000245430"/>
    </source>
</evidence>
<accession>A0A316E4U6</accession>
<dbReference type="InterPro" id="IPR058627">
    <property type="entry name" value="MdtA-like_C"/>
</dbReference>
<dbReference type="GO" id="GO:1990281">
    <property type="term" value="C:efflux pump complex"/>
    <property type="evidence" value="ECO:0007669"/>
    <property type="project" value="TreeGrafter"/>
</dbReference>
<evidence type="ECO:0000256" key="1">
    <source>
        <dbReference type="ARBA" id="ARBA00009477"/>
    </source>
</evidence>
<keyword evidence="5" id="KW-1185">Reference proteome</keyword>
<dbReference type="InterPro" id="IPR006143">
    <property type="entry name" value="RND_pump_MFP"/>
</dbReference>